<reference evidence="1 2" key="1">
    <citation type="journal article" date="2014" name="Nat. Genet.">
        <title>Genome sequence of the hot pepper provides insights into the evolution of pungency in Capsicum species.</title>
        <authorList>
            <person name="Kim S."/>
            <person name="Park M."/>
            <person name="Yeom S.I."/>
            <person name="Kim Y.M."/>
            <person name="Lee J.M."/>
            <person name="Lee H.A."/>
            <person name="Seo E."/>
            <person name="Choi J."/>
            <person name="Cheong K."/>
            <person name="Kim K.T."/>
            <person name="Jung K."/>
            <person name="Lee G.W."/>
            <person name="Oh S.K."/>
            <person name="Bae C."/>
            <person name="Kim S.B."/>
            <person name="Lee H.Y."/>
            <person name="Kim S.Y."/>
            <person name="Kim M.S."/>
            <person name="Kang B.C."/>
            <person name="Jo Y.D."/>
            <person name="Yang H.B."/>
            <person name="Jeong H.J."/>
            <person name="Kang W.H."/>
            <person name="Kwon J.K."/>
            <person name="Shin C."/>
            <person name="Lim J.Y."/>
            <person name="Park J.H."/>
            <person name="Huh J.H."/>
            <person name="Kim J.S."/>
            <person name="Kim B.D."/>
            <person name="Cohen O."/>
            <person name="Paran I."/>
            <person name="Suh M.C."/>
            <person name="Lee S.B."/>
            <person name="Kim Y.K."/>
            <person name="Shin Y."/>
            <person name="Noh S.J."/>
            <person name="Park J."/>
            <person name="Seo Y.S."/>
            <person name="Kwon S.Y."/>
            <person name="Kim H.A."/>
            <person name="Park J.M."/>
            <person name="Kim H.J."/>
            <person name="Choi S.B."/>
            <person name="Bosland P.W."/>
            <person name="Reeves G."/>
            <person name="Jo S.H."/>
            <person name="Lee B.W."/>
            <person name="Cho H.T."/>
            <person name="Choi H.S."/>
            <person name="Lee M.S."/>
            <person name="Yu Y."/>
            <person name="Do Choi Y."/>
            <person name="Park B.S."/>
            <person name="van Deynze A."/>
            <person name="Ashrafi H."/>
            <person name="Hill T."/>
            <person name="Kim W.T."/>
            <person name="Pai H.S."/>
            <person name="Ahn H.K."/>
            <person name="Yeam I."/>
            <person name="Giovannoni J.J."/>
            <person name="Rose J.K."/>
            <person name="Sorensen I."/>
            <person name="Lee S.J."/>
            <person name="Kim R.W."/>
            <person name="Choi I.Y."/>
            <person name="Choi B.S."/>
            <person name="Lim J.S."/>
            <person name="Lee Y.H."/>
            <person name="Choi D."/>
        </authorList>
    </citation>
    <scope>NUCLEOTIDE SEQUENCE [LARGE SCALE GENOMIC DNA]</scope>
    <source>
        <strain evidence="2">cv. CM334</strain>
    </source>
</reference>
<accession>A0A2G2WP66</accession>
<comment type="caution">
    <text evidence="1">The sequence shown here is derived from an EMBL/GenBank/DDBJ whole genome shotgun (WGS) entry which is preliminary data.</text>
</comment>
<sequence>MNVKIGSELTKTARKQNFGEQICNLFRVNGSNVVTFCGDGRSKKKTKITKNVLDPCSLSSSNNKSPNSASVLERATVGCFLVDQEMRLEPRKMQKPVVDRLVAEQPAQSESQ</sequence>
<organism evidence="1 2">
    <name type="scientific">Capsicum annuum</name>
    <name type="common">Capsicum pepper</name>
    <dbReference type="NCBI Taxonomy" id="4072"/>
    <lineage>
        <taxon>Eukaryota</taxon>
        <taxon>Viridiplantae</taxon>
        <taxon>Streptophyta</taxon>
        <taxon>Embryophyta</taxon>
        <taxon>Tracheophyta</taxon>
        <taxon>Spermatophyta</taxon>
        <taxon>Magnoliopsida</taxon>
        <taxon>eudicotyledons</taxon>
        <taxon>Gunneridae</taxon>
        <taxon>Pentapetalae</taxon>
        <taxon>asterids</taxon>
        <taxon>lamiids</taxon>
        <taxon>Solanales</taxon>
        <taxon>Solanaceae</taxon>
        <taxon>Solanoideae</taxon>
        <taxon>Capsiceae</taxon>
        <taxon>Capsicum</taxon>
    </lineage>
</organism>
<keyword evidence="2" id="KW-1185">Reference proteome</keyword>
<protein>
    <submittedName>
        <fullName evidence="1">Uncharacterized protein</fullName>
    </submittedName>
</protein>
<dbReference type="EMBL" id="AYRZ02005683">
    <property type="protein sequence ID" value="PHT47012.1"/>
    <property type="molecule type" value="Genomic_DNA"/>
</dbReference>
<proteinExistence type="predicted"/>
<gene>
    <name evidence="1" type="ORF">T459_35626</name>
</gene>
<name>A0A2G2WP66_CAPAN</name>
<reference evidence="1 2" key="2">
    <citation type="journal article" date="2017" name="Genome Biol.">
        <title>New reference genome sequences of hot pepper reveal the massive evolution of plant disease-resistance genes by retroduplication.</title>
        <authorList>
            <person name="Kim S."/>
            <person name="Park J."/>
            <person name="Yeom S.I."/>
            <person name="Kim Y.M."/>
            <person name="Seo E."/>
            <person name="Kim K.T."/>
            <person name="Kim M.S."/>
            <person name="Lee J.M."/>
            <person name="Cheong K."/>
            <person name="Shin H.S."/>
            <person name="Kim S.B."/>
            <person name="Han K."/>
            <person name="Lee J."/>
            <person name="Park M."/>
            <person name="Lee H.A."/>
            <person name="Lee H.Y."/>
            <person name="Lee Y."/>
            <person name="Oh S."/>
            <person name="Lee J.H."/>
            <person name="Choi E."/>
            <person name="Choi E."/>
            <person name="Lee S.E."/>
            <person name="Jeon J."/>
            <person name="Kim H."/>
            <person name="Choi G."/>
            <person name="Song H."/>
            <person name="Lee J."/>
            <person name="Lee S.C."/>
            <person name="Kwon J.K."/>
            <person name="Lee H.Y."/>
            <person name="Koo N."/>
            <person name="Hong Y."/>
            <person name="Kim R.W."/>
            <person name="Kang W.H."/>
            <person name="Huh J.H."/>
            <person name="Kang B.C."/>
            <person name="Yang T.J."/>
            <person name="Lee Y.H."/>
            <person name="Bennetzen J.L."/>
            <person name="Choi D."/>
        </authorList>
    </citation>
    <scope>NUCLEOTIDE SEQUENCE [LARGE SCALE GENOMIC DNA]</scope>
    <source>
        <strain evidence="2">cv. CM334</strain>
    </source>
</reference>
<evidence type="ECO:0000313" key="1">
    <source>
        <dbReference type="EMBL" id="PHT47012.1"/>
    </source>
</evidence>
<dbReference type="AlphaFoldDB" id="A0A2G2WP66"/>
<evidence type="ECO:0000313" key="2">
    <source>
        <dbReference type="Proteomes" id="UP000222542"/>
    </source>
</evidence>
<dbReference type="Proteomes" id="UP000222542">
    <property type="component" value="Unassembled WGS sequence"/>
</dbReference>
<dbReference type="Gramene" id="PHT47012">
    <property type="protein sequence ID" value="PHT47012"/>
    <property type="gene ID" value="T459_35626"/>
</dbReference>